<reference evidence="3 4" key="1">
    <citation type="journal article" date="2021" name="Int. J. Syst. Evol. Microbiol.">
        <title>Steroidobacter gossypii sp. nov., isolated from soil of cotton cropping field.</title>
        <authorList>
            <person name="Huang R."/>
            <person name="Yang S."/>
            <person name="Zhen C."/>
            <person name="Liu W."/>
        </authorList>
    </citation>
    <scope>NUCLEOTIDE SEQUENCE [LARGE SCALE GENOMIC DNA]</scope>
    <source>
        <strain evidence="3 4">S1-65</strain>
    </source>
</reference>
<keyword evidence="3" id="KW-0808">Transferase</keyword>
<feature type="transmembrane region" description="Helical" evidence="1">
    <location>
        <begin position="112"/>
        <end position="139"/>
    </location>
</feature>
<keyword evidence="4" id="KW-1185">Reference proteome</keyword>
<evidence type="ECO:0000313" key="4">
    <source>
        <dbReference type="Proteomes" id="UP000661077"/>
    </source>
</evidence>
<dbReference type="Pfam" id="PF01757">
    <property type="entry name" value="Acyl_transf_3"/>
    <property type="match status" value="1"/>
</dbReference>
<dbReference type="InterPro" id="IPR002656">
    <property type="entry name" value="Acyl_transf_3_dom"/>
</dbReference>
<accession>A0ABS1WR27</accession>
<name>A0ABS1WR27_9GAMM</name>
<feature type="transmembrane region" description="Helical" evidence="1">
    <location>
        <begin position="184"/>
        <end position="207"/>
    </location>
</feature>
<sequence length="366" mass="40453">MGERVVQLTGLRALSIAAVLVTHLWTYPEGYTFLNRIAAAGWLGVQLSFVLSGFLITKILWRAREGSRYFVNFYARRSLRIFPLYYLVLATVFLVLPLVIDIPAKLEESSWMYWLYLSNFAVATAGWQLFLTDVTWSLAVEEQFYLVWPALVRRITRSQMIAFCLALIVLAPIGRALLWSEANWMWIHMMMPLRADAFAVGALLIMLPQEKLRKYAAPVLMIGGAVLLTLILTGNFSRKSMLGGTIGYSLVAFVAGAGLIMGMNAKAFTWKPLVHMGTVSYGIYLLHPFCLMLTSSLLAFAGLGGPGLLESVMQVVVTGAVAVAVATVSYRLFESPILKLKRFFESNRTAPAPAAAVAIPSVVKEP</sequence>
<dbReference type="EMBL" id="JAEVLS010000001">
    <property type="protein sequence ID" value="MBM0103434.1"/>
    <property type="molecule type" value="Genomic_DNA"/>
</dbReference>
<evidence type="ECO:0000259" key="2">
    <source>
        <dbReference type="Pfam" id="PF01757"/>
    </source>
</evidence>
<comment type="caution">
    <text evidence="3">The sequence shown here is derived from an EMBL/GenBank/DDBJ whole genome shotgun (WGS) entry which is preliminary data.</text>
</comment>
<dbReference type="GO" id="GO:0016746">
    <property type="term" value="F:acyltransferase activity"/>
    <property type="evidence" value="ECO:0007669"/>
    <property type="project" value="UniProtKB-KW"/>
</dbReference>
<feature type="transmembrane region" description="Helical" evidence="1">
    <location>
        <begin position="82"/>
        <end position="100"/>
    </location>
</feature>
<feature type="transmembrane region" description="Helical" evidence="1">
    <location>
        <begin position="242"/>
        <end position="262"/>
    </location>
</feature>
<evidence type="ECO:0000256" key="1">
    <source>
        <dbReference type="SAM" id="Phobius"/>
    </source>
</evidence>
<keyword evidence="1" id="KW-0472">Membrane</keyword>
<dbReference type="InterPro" id="IPR050879">
    <property type="entry name" value="Acyltransferase_3"/>
</dbReference>
<protein>
    <submittedName>
        <fullName evidence="3">Acyltransferase</fullName>
    </submittedName>
</protein>
<feature type="transmembrane region" description="Helical" evidence="1">
    <location>
        <begin position="219"/>
        <end position="236"/>
    </location>
</feature>
<feature type="transmembrane region" description="Helical" evidence="1">
    <location>
        <begin position="39"/>
        <end position="61"/>
    </location>
</feature>
<keyword evidence="1" id="KW-0812">Transmembrane</keyword>
<feature type="transmembrane region" description="Helical" evidence="1">
    <location>
        <begin position="9"/>
        <end position="27"/>
    </location>
</feature>
<feature type="transmembrane region" description="Helical" evidence="1">
    <location>
        <begin position="283"/>
        <end position="305"/>
    </location>
</feature>
<feature type="domain" description="Acyltransferase 3" evidence="2">
    <location>
        <begin position="7"/>
        <end position="330"/>
    </location>
</feature>
<proteinExistence type="predicted"/>
<evidence type="ECO:0000313" key="3">
    <source>
        <dbReference type="EMBL" id="MBM0103434.1"/>
    </source>
</evidence>
<organism evidence="3 4">
    <name type="scientific">Steroidobacter gossypii</name>
    <dbReference type="NCBI Taxonomy" id="2805490"/>
    <lineage>
        <taxon>Bacteria</taxon>
        <taxon>Pseudomonadati</taxon>
        <taxon>Pseudomonadota</taxon>
        <taxon>Gammaproteobacteria</taxon>
        <taxon>Steroidobacterales</taxon>
        <taxon>Steroidobacteraceae</taxon>
        <taxon>Steroidobacter</taxon>
    </lineage>
</organism>
<feature type="transmembrane region" description="Helical" evidence="1">
    <location>
        <begin position="311"/>
        <end position="333"/>
    </location>
</feature>
<dbReference type="RefSeq" id="WP_203165408.1">
    <property type="nucleotide sequence ID" value="NZ_JAEVLS010000001.1"/>
</dbReference>
<keyword evidence="1" id="KW-1133">Transmembrane helix</keyword>
<dbReference type="PANTHER" id="PTHR23028:SF53">
    <property type="entry name" value="ACYL_TRANSF_3 DOMAIN-CONTAINING PROTEIN"/>
    <property type="match status" value="1"/>
</dbReference>
<keyword evidence="3" id="KW-0012">Acyltransferase</keyword>
<gene>
    <name evidence="3" type="ORF">JM946_01705</name>
</gene>
<feature type="transmembrane region" description="Helical" evidence="1">
    <location>
        <begin position="160"/>
        <end position="178"/>
    </location>
</feature>
<dbReference type="Proteomes" id="UP000661077">
    <property type="component" value="Unassembled WGS sequence"/>
</dbReference>
<dbReference type="PANTHER" id="PTHR23028">
    <property type="entry name" value="ACETYLTRANSFERASE"/>
    <property type="match status" value="1"/>
</dbReference>